<keyword evidence="3" id="KW-1185">Reference proteome</keyword>
<evidence type="ECO:0000313" key="2">
    <source>
        <dbReference type="EMBL" id="PQV55360.1"/>
    </source>
</evidence>
<reference evidence="2 3" key="1">
    <citation type="submission" date="2018-02" db="EMBL/GenBank/DDBJ databases">
        <title>Genomic Encyclopedia of Archaeal and Bacterial Type Strains, Phase II (KMG-II): from individual species to whole genera.</title>
        <authorList>
            <person name="Goeker M."/>
        </authorList>
    </citation>
    <scope>NUCLEOTIDE SEQUENCE [LARGE SCALE GENOMIC DNA]</scope>
    <source>
        <strain evidence="2 3">DSM 18921</strain>
    </source>
</reference>
<evidence type="ECO:0008006" key="4">
    <source>
        <dbReference type="Google" id="ProtNLM"/>
    </source>
</evidence>
<dbReference type="OrthoDB" id="7862325at2"/>
<name>A0A2S8S3H7_9RHOB</name>
<feature type="chain" id="PRO_5015417128" description="UrcA family protein" evidence="1">
    <location>
        <begin position="28"/>
        <end position="100"/>
    </location>
</feature>
<dbReference type="Proteomes" id="UP000238338">
    <property type="component" value="Unassembled WGS sequence"/>
</dbReference>
<dbReference type="AlphaFoldDB" id="A0A2S8S3H7"/>
<feature type="signal peptide" evidence="1">
    <location>
        <begin position="1"/>
        <end position="27"/>
    </location>
</feature>
<keyword evidence="1" id="KW-0732">Signal</keyword>
<sequence length="100" mass="10716">MPPLTSSRTRLVAAALLTIPVCGVAHAATALDCLPPVPPAPVMDAATRAEFRVELGQEFTAYFDEAQAYLRCLDAARAEVSEEINRAIRDYQALGTEPDG</sequence>
<proteinExistence type="predicted"/>
<evidence type="ECO:0000313" key="3">
    <source>
        <dbReference type="Proteomes" id="UP000238338"/>
    </source>
</evidence>
<dbReference type="RefSeq" id="WP_146111631.1">
    <property type="nucleotide sequence ID" value="NZ_PVEP01000009.1"/>
</dbReference>
<organism evidence="2 3">
    <name type="scientific">Albidovulum denitrificans</name>
    <dbReference type="NCBI Taxonomy" id="404881"/>
    <lineage>
        <taxon>Bacteria</taxon>
        <taxon>Pseudomonadati</taxon>
        <taxon>Pseudomonadota</taxon>
        <taxon>Alphaproteobacteria</taxon>
        <taxon>Rhodobacterales</taxon>
        <taxon>Paracoccaceae</taxon>
        <taxon>Albidovulum</taxon>
    </lineage>
</organism>
<protein>
    <recommendedName>
        <fullName evidence="4">UrcA family protein</fullName>
    </recommendedName>
</protein>
<evidence type="ECO:0000256" key="1">
    <source>
        <dbReference type="SAM" id="SignalP"/>
    </source>
</evidence>
<gene>
    <name evidence="2" type="ORF">LX70_03321</name>
</gene>
<dbReference type="EMBL" id="PVEP01000009">
    <property type="protein sequence ID" value="PQV55360.1"/>
    <property type="molecule type" value="Genomic_DNA"/>
</dbReference>
<comment type="caution">
    <text evidence="2">The sequence shown here is derived from an EMBL/GenBank/DDBJ whole genome shotgun (WGS) entry which is preliminary data.</text>
</comment>
<accession>A0A2S8S3H7</accession>